<feature type="transmembrane region" description="Helical" evidence="5">
    <location>
        <begin position="68"/>
        <end position="84"/>
    </location>
</feature>
<evidence type="ECO:0000313" key="7">
    <source>
        <dbReference type="Proteomes" id="UP001501480"/>
    </source>
</evidence>
<evidence type="ECO:0000256" key="2">
    <source>
        <dbReference type="ARBA" id="ARBA00022692"/>
    </source>
</evidence>
<name>A0ABN2W2V4_9ACTN</name>
<dbReference type="Proteomes" id="UP001501480">
    <property type="component" value="Unassembled WGS sequence"/>
</dbReference>
<dbReference type="Pfam" id="PF02361">
    <property type="entry name" value="CbiQ"/>
    <property type="match status" value="1"/>
</dbReference>
<evidence type="ECO:0000313" key="6">
    <source>
        <dbReference type="EMBL" id="GAA2081302.1"/>
    </source>
</evidence>
<dbReference type="PANTHER" id="PTHR33514">
    <property type="entry name" value="PROTEIN ABCI12, CHLOROPLASTIC"/>
    <property type="match status" value="1"/>
</dbReference>
<gene>
    <name evidence="6" type="ORF">GCM10009821_22390</name>
</gene>
<organism evidence="6 7">
    <name type="scientific">Aeromicrobium halocynthiae</name>
    <dbReference type="NCBI Taxonomy" id="560557"/>
    <lineage>
        <taxon>Bacteria</taxon>
        <taxon>Bacillati</taxon>
        <taxon>Actinomycetota</taxon>
        <taxon>Actinomycetes</taxon>
        <taxon>Propionibacteriales</taxon>
        <taxon>Nocardioidaceae</taxon>
        <taxon>Aeromicrobium</taxon>
    </lineage>
</organism>
<feature type="transmembrane region" description="Helical" evidence="5">
    <location>
        <begin position="90"/>
        <end position="108"/>
    </location>
</feature>
<comment type="caution">
    <text evidence="6">The sequence shown here is derived from an EMBL/GenBank/DDBJ whole genome shotgun (WGS) entry which is preliminary data.</text>
</comment>
<dbReference type="RefSeq" id="WP_344328429.1">
    <property type="nucleotide sequence ID" value="NZ_BAAAPY010000008.1"/>
</dbReference>
<dbReference type="InterPro" id="IPR003339">
    <property type="entry name" value="ABC/ECF_trnsptr_transmembrane"/>
</dbReference>
<proteinExistence type="predicted"/>
<comment type="subcellular location">
    <subcellularLocation>
        <location evidence="1">Membrane</location>
        <topology evidence="1">Multi-pass membrane protein</topology>
    </subcellularLocation>
</comment>
<evidence type="ECO:0000256" key="5">
    <source>
        <dbReference type="SAM" id="Phobius"/>
    </source>
</evidence>
<evidence type="ECO:0000256" key="3">
    <source>
        <dbReference type="ARBA" id="ARBA00022989"/>
    </source>
</evidence>
<evidence type="ECO:0000256" key="4">
    <source>
        <dbReference type="ARBA" id="ARBA00023136"/>
    </source>
</evidence>
<protein>
    <recommendedName>
        <fullName evidence="8">Energy-coupling factor transporter transmembrane protein EcfT</fullName>
    </recommendedName>
</protein>
<keyword evidence="4 5" id="KW-0472">Membrane</keyword>
<dbReference type="PANTHER" id="PTHR33514:SF13">
    <property type="entry name" value="PROTEIN ABCI12, CHLOROPLASTIC"/>
    <property type="match status" value="1"/>
</dbReference>
<sequence>MTGLPGAYRPGSTPLHRLPAGAKLALLAGYAVLVVALTGPVSALVLLGASLTLAAWGRLPLRATARRLRLLLVMLTVVAAYQTWQRGADVAVHVVGDLLALVLAALTLTATTRTEDLLEAILRLLSPLRRLGVRTERVALAFSLMIRTVPQVLEIADETRAAARARGLERSPRALLVPMALRTVAHAIETGEALDARGIAD</sequence>
<keyword evidence="7" id="KW-1185">Reference proteome</keyword>
<keyword evidence="3 5" id="KW-1133">Transmembrane helix</keyword>
<reference evidence="6 7" key="1">
    <citation type="journal article" date="2019" name="Int. J. Syst. Evol. Microbiol.">
        <title>The Global Catalogue of Microorganisms (GCM) 10K type strain sequencing project: providing services to taxonomists for standard genome sequencing and annotation.</title>
        <authorList>
            <consortium name="The Broad Institute Genomics Platform"/>
            <consortium name="The Broad Institute Genome Sequencing Center for Infectious Disease"/>
            <person name="Wu L."/>
            <person name="Ma J."/>
        </authorList>
    </citation>
    <scope>NUCLEOTIDE SEQUENCE [LARGE SCALE GENOMIC DNA]</scope>
    <source>
        <strain evidence="6 7">JCM 15749</strain>
    </source>
</reference>
<evidence type="ECO:0000256" key="1">
    <source>
        <dbReference type="ARBA" id="ARBA00004141"/>
    </source>
</evidence>
<evidence type="ECO:0008006" key="8">
    <source>
        <dbReference type="Google" id="ProtNLM"/>
    </source>
</evidence>
<feature type="transmembrane region" description="Helical" evidence="5">
    <location>
        <begin position="27"/>
        <end position="56"/>
    </location>
</feature>
<dbReference type="EMBL" id="BAAAPY010000008">
    <property type="protein sequence ID" value="GAA2081302.1"/>
    <property type="molecule type" value="Genomic_DNA"/>
</dbReference>
<accession>A0ABN2W2V4</accession>
<keyword evidence="2 5" id="KW-0812">Transmembrane</keyword>